<proteinExistence type="predicted"/>
<feature type="region of interest" description="Disordered" evidence="1">
    <location>
        <begin position="35"/>
        <end position="61"/>
    </location>
</feature>
<dbReference type="AlphaFoldDB" id="A0AAD4M7Y4"/>
<evidence type="ECO:0000313" key="3">
    <source>
        <dbReference type="Proteomes" id="UP001203297"/>
    </source>
</evidence>
<name>A0AAD4M7Y4_9AGAM</name>
<protein>
    <submittedName>
        <fullName evidence="2">Uncharacterized protein</fullName>
    </submittedName>
</protein>
<reference evidence="2" key="1">
    <citation type="journal article" date="2022" name="New Phytol.">
        <title>Evolutionary transition to the ectomycorrhizal habit in the genomes of a hyperdiverse lineage of mushroom-forming fungi.</title>
        <authorList>
            <person name="Looney B."/>
            <person name="Miyauchi S."/>
            <person name="Morin E."/>
            <person name="Drula E."/>
            <person name="Courty P.E."/>
            <person name="Kohler A."/>
            <person name="Kuo A."/>
            <person name="LaButti K."/>
            <person name="Pangilinan J."/>
            <person name="Lipzen A."/>
            <person name="Riley R."/>
            <person name="Andreopoulos W."/>
            <person name="He G."/>
            <person name="Johnson J."/>
            <person name="Nolan M."/>
            <person name="Tritt A."/>
            <person name="Barry K.W."/>
            <person name="Grigoriev I.V."/>
            <person name="Nagy L.G."/>
            <person name="Hibbett D."/>
            <person name="Henrissat B."/>
            <person name="Matheny P.B."/>
            <person name="Labbe J."/>
            <person name="Martin F.M."/>
        </authorList>
    </citation>
    <scope>NUCLEOTIDE SEQUENCE</scope>
    <source>
        <strain evidence="2">BPL690</strain>
    </source>
</reference>
<accession>A0AAD4M7Y4</accession>
<dbReference type="EMBL" id="WTXG01000006">
    <property type="protein sequence ID" value="KAI0305148.1"/>
    <property type="molecule type" value="Genomic_DNA"/>
</dbReference>
<evidence type="ECO:0000256" key="1">
    <source>
        <dbReference type="SAM" id="MobiDB-lite"/>
    </source>
</evidence>
<gene>
    <name evidence="2" type="ORF">B0F90DRAFT_1815394</name>
</gene>
<evidence type="ECO:0000313" key="2">
    <source>
        <dbReference type="EMBL" id="KAI0305148.1"/>
    </source>
</evidence>
<feature type="compositionally biased region" description="Polar residues" evidence="1">
    <location>
        <begin position="1"/>
        <end position="10"/>
    </location>
</feature>
<dbReference type="Proteomes" id="UP001203297">
    <property type="component" value="Unassembled WGS sequence"/>
</dbReference>
<feature type="region of interest" description="Disordered" evidence="1">
    <location>
        <begin position="1"/>
        <end position="23"/>
    </location>
</feature>
<keyword evidence="3" id="KW-1185">Reference proteome</keyword>
<organism evidence="2 3">
    <name type="scientific">Multifurca ochricompacta</name>
    <dbReference type="NCBI Taxonomy" id="376703"/>
    <lineage>
        <taxon>Eukaryota</taxon>
        <taxon>Fungi</taxon>
        <taxon>Dikarya</taxon>
        <taxon>Basidiomycota</taxon>
        <taxon>Agaricomycotina</taxon>
        <taxon>Agaricomycetes</taxon>
        <taxon>Russulales</taxon>
        <taxon>Russulaceae</taxon>
        <taxon>Multifurca</taxon>
    </lineage>
</organism>
<sequence length="145" mass="16021">MSNSSRNSSHPPEDWDLLESSVDPSAINSVTPVRIVFPSHDSAHDSPMPNSPPHGGRNGKRTLSELLKLHAEKGTDVHFTTEEATRLEEVLGQWINASSSPYEGEDDFFTRPHDDSIVLTHRSSTFKSIIGLTPRSQNEGLVFKS</sequence>
<comment type="caution">
    <text evidence="2">The sequence shown here is derived from an EMBL/GenBank/DDBJ whole genome shotgun (WGS) entry which is preliminary data.</text>
</comment>